<gene>
    <name evidence="1" type="ORF">AA309_01930</name>
</gene>
<name>A0A0H1RPX2_9HYPH</name>
<sequence length="202" mass="21876">MGLVTAILCGFPEAQAAKIPLQGASGFDDLVRVQFDPQLRQTRVAGRVASHLCFSLALQQEWRSTTGGMETRLKSVLSDAELEVGLRPAHELRGLPQADLASRDAALLQQDYESLLGRPAQSVSLVSLSPETTRWSATWVDAHLPSGPLTVEAFIVPLSDDWVLELSFSNVPVKEEYDSLVRSLLAGLKVHHGPGCGSQMAF</sequence>
<dbReference type="Proteomes" id="UP000035489">
    <property type="component" value="Unassembled WGS sequence"/>
</dbReference>
<comment type="caution">
    <text evidence="1">The sequence shown here is derived from an EMBL/GenBank/DDBJ whole genome shotgun (WGS) entry which is preliminary data.</text>
</comment>
<keyword evidence="2" id="KW-1185">Reference proteome</keyword>
<evidence type="ECO:0000313" key="1">
    <source>
        <dbReference type="EMBL" id="KLK94742.1"/>
    </source>
</evidence>
<dbReference type="EMBL" id="LCYG01000005">
    <property type="protein sequence ID" value="KLK94742.1"/>
    <property type="molecule type" value="Genomic_DNA"/>
</dbReference>
<evidence type="ECO:0000313" key="2">
    <source>
        <dbReference type="Proteomes" id="UP000035489"/>
    </source>
</evidence>
<accession>A0A0H1RPX2</accession>
<reference evidence="1 2" key="1">
    <citation type="submission" date="2015-05" db="EMBL/GenBank/DDBJ databases">
        <title>Draft genome sequence of Microvirga vignae strain BR3299, a novel nitrogen fixing bacteria isolated from Brazil semi-aired region.</title>
        <authorList>
            <person name="Zilli J.E."/>
            <person name="Passos S.R."/>
            <person name="Leite J."/>
            <person name="Baldani J.I."/>
            <person name="Xavier G.R."/>
            <person name="Rumjaneck N.G."/>
            <person name="Simoes-Araujo J.L."/>
        </authorList>
    </citation>
    <scope>NUCLEOTIDE SEQUENCE [LARGE SCALE GENOMIC DNA]</scope>
    <source>
        <strain evidence="1 2">BR3299</strain>
    </source>
</reference>
<protein>
    <submittedName>
        <fullName evidence="1">Uncharacterized protein</fullName>
    </submittedName>
</protein>
<dbReference type="STRING" id="1225564.AA309_01930"/>
<dbReference type="PATRIC" id="fig|1225564.3.peg.4982"/>
<dbReference type="AlphaFoldDB" id="A0A0H1RPX2"/>
<proteinExistence type="predicted"/>
<organism evidence="1 2">
    <name type="scientific">Microvirga vignae</name>
    <dbReference type="NCBI Taxonomy" id="1225564"/>
    <lineage>
        <taxon>Bacteria</taxon>
        <taxon>Pseudomonadati</taxon>
        <taxon>Pseudomonadota</taxon>
        <taxon>Alphaproteobacteria</taxon>
        <taxon>Hyphomicrobiales</taxon>
        <taxon>Methylobacteriaceae</taxon>
        <taxon>Microvirga</taxon>
    </lineage>
</organism>